<name>A0ABS2QNU7_9BACI</name>
<dbReference type="PANTHER" id="PTHR22550:SF5">
    <property type="entry name" value="LEUCINE ZIPPER PROTEIN 4"/>
    <property type="match status" value="1"/>
</dbReference>
<dbReference type="Proteomes" id="UP000823486">
    <property type="component" value="Unassembled WGS sequence"/>
</dbReference>
<dbReference type="EMBL" id="JAFBFI010000016">
    <property type="protein sequence ID" value="MBM7693941.1"/>
    <property type="molecule type" value="Genomic_DNA"/>
</dbReference>
<feature type="transmembrane region" description="Helical" evidence="5">
    <location>
        <begin position="283"/>
        <end position="305"/>
    </location>
</feature>
<comment type="subcellular location">
    <subcellularLocation>
        <location evidence="4">Cell membrane</location>
    </subcellularLocation>
    <subcellularLocation>
        <location evidence="1">Membrane</location>
        <topology evidence="1">Multi-pass membrane protein</topology>
    </subcellularLocation>
</comment>
<evidence type="ECO:0000256" key="1">
    <source>
        <dbReference type="ARBA" id="ARBA00004141"/>
    </source>
</evidence>
<keyword evidence="7" id="KW-1185">Reference proteome</keyword>
<evidence type="ECO:0000256" key="2">
    <source>
        <dbReference type="ARBA" id="ARBA00005278"/>
    </source>
</evidence>
<protein>
    <recommendedName>
        <fullName evidence="8">Spore germination protein</fullName>
    </recommendedName>
</protein>
<dbReference type="PIRSF" id="PIRSF005690">
    <property type="entry name" value="GerBA"/>
    <property type="match status" value="1"/>
</dbReference>
<dbReference type="InterPro" id="IPR004995">
    <property type="entry name" value="Spore_Ger"/>
</dbReference>
<organism evidence="6 7">
    <name type="scientific">Peribacillus deserti</name>
    <dbReference type="NCBI Taxonomy" id="673318"/>
    <lineage>
        <taxon>Bacteria</taxon>
        <taxon>Bacillati</taxon>
        <taxon>Bacillota</taxon>
        <taxon>Bacilli</taxon>
        <taxon>Bacillales</taxon>
        <taxon>Bacillaceae</taxon>
        <taxon>Peribacillus</taxon>
    </lineage>
</organism>
<dbReference type="PANTHER" id="PTHR22550">
    <property type="entry name" value="SPORE GERMINATION PROTEIN"/>
    <property type="match status" value="1"/>
</dbReference>
<feature type="transmembrane region" description="Helical" evidence="5">
    <location>
        <begin position="379"/>
        <end position="397"/>
    </location>
</feature>
<evidence type="ECO:0000256" key="4">
    <source>
        <dbReference type="PIRNR" id="PIRNR005690"/>
    </source>
</evidence>
<comment type="similarity">
    <text evidence="2 4">Belongs to the GerABKA family.</text>
</comment>
<keyword evidence="5" id="KW-0812">Transmembrane</keyword>
<comment type="caution">
    <text evidence="6">The sequence shown here is derived from an EMBL/GenBank/DDBJ whole genome shotgun (WGS) entry which is preliminary data.</text>
</comment>
<feature type="transmembrane region" description="Helical" evidence="5">
    <location>
        <begin position="409"/>
        <end position="434"/>
    </location>
</feature>
<evidence type="ECO:0000256" key="5">
    <source>
        <dbReference type="SAM" id="Phobius"/>
    </source>
</evidence>
<proteinExistence type="inferred from homology"/>
<keyword evidence="3 4" id="KW-0472">Membrane</keyword>
<accession>A0ABS2QNU7</accession>
<evidence type="ECO:0000313" key="6">
    <source>
        <dbReference type="EMBL" id="MBM7693941.1"/>
    </source>
</evidence>
<keyword evidence="5" id="KW-1133">Transmembrane helix</keyword>
<evidence type="ECO:0008006" key="8">
    <source>
        <dbReference type="Google" id="ProtNLM"/>
    </source>
</evidence>
<dbReference type="Pfam" id="PF03323">
    <property type="entry name" value="GerA"/>
    <property type="match status" value="1"/>
</dbReference>
<feature type="transmembrane region" description="Helical" evidence="5">
    <location>
        <begin position="355"/>
        <end position="373"/>
    </location>
</feature>
<sequence>MMNWFRNKSKPSSGKDELTLKELLSKCRASKDFISFEQSDVYTVSYYKSMVDTATVHRDVLPILNLDPSQSLDYLKKILPVESVLVTGDITKIQSRLLNGNILIQKPLTNKCLLVPAVSKEKRQITIPENEYTVLGPKESFVESLETNLNLLRKRLPIPELYVKELIVGRLTKTKVVVVYIEGIANEDIVNTAIDRISNIDIDQVIDTTYITQMIEDNNNSVFPQLIETERPDRVAGVLSEGKIAILCDGSPSAVTGPTTLVEFFSAFEDYFLTWHVASFFRLIRLFAVSFSVLSTPLYVAVLTFHFEMIPEDLLYTLISSRSGIPFPPIIEAIILELTIELLREAGSRLPSKVGQTIGIVGGIVIGTAAVDAGLTSNVLLIVVALAALASFTTPVYKMSNTIRLLRFPFLLSAQLLGLMGIAICFAFILVHLLKLKSFGSPYIGPVYPLRLRDLKDALFRLPFSQQTVRPFTVLSEKPVRFNHKHHAEKQPDKDIDE</sequence>
<dbReference type="InterPro" id="IPR050768">
    <property type="entry name" value="UPF0353/GerABKA_families"/>
</dbReference>
<evidence type="ECO:0000313" key="7">
    <source>
        <dbReference type="Proteomes" id="UP000823486"/>
    </source>
</evidence>
<reference evidence="6 7" key="1">
    <citation type="submission" date="2021-01" db="EMBL/GenBank/DDBJ databases">
        <title>Genomic Encyclopedia of Type Strains, Phase IV (KMG-IV): sequencing the most valuable type-strain genomes for metagenomic binning, comparative biology and taxonomic classification.</title>
        <authorList>
            <person name="Goeker M."/>
        </authorList>
    </citation>
    <scope>NUCLEOTIDE SEQUENCE [LARGE SCALE GENOMIC DNA]</scope>
    <source>
        <strain evidence="6 7">DSM 105482</strain>
    </source>
</reference>
<gene>
    <name evidence="6" type="ORF">JOC77_003385</name>
</gene>
<dbReference type="RefSeq" id="WP_204545173.1">
    <property type="nucleotide sequence ID" value="NZ_JBHUPH010000012.1"/>
</dbReference>
<evidence type="ECO:0000256" key="3">
    <source>
        <dbReference type="ARBA" id="ARBA00023136"/>
    </source>
</evidence>